<keyword evidence="3" id="KW-1185">Reference proteome</keyword>
<name>C1H681_PARBA</name>
<dbReference type="VEuPathDB" id="FungiDB:PAAG_06191"/>
<accession>C1H681</accession>
<dbReference type="EMBL" id="KN294008">
    <property type="protein sequence ID" value="EEH35144.2"/>
    <property type="molecule type" value="Genomic_DNA"/>
</dbReference>
<feature type="region of interest" description="Disordered" evidence="1">
    <location>
        <begin position="1"/>
        <end position="21"/>
    </location>
</feature>
<dbReference type="Proteomes" id="UP000002059">
    <property type="component" value="Partially assembled WGS sequence"/>
</dbReference>
<evidence type="ECO:0000256" key="1">
    <source>
        <dbReference type="SAM" id="MobiDB-lite"/>
    </source>
</evidence>
<protein>
    <submittedName>
        <fullName evidence="2">Uncharacterized protein</fullName>
    </submittedName>
</protein>
<feature type="region of interest" description="Disordered" evidence="1">
    <location>
        <begin position="101"/>
        <end position="126"/>
    </location>
</feature>
<evidence type="ECO:0000313" key="2">
    <source>
        <dbReference type="EMBL" id="EEH35144.2"/>
    </source>
</evidence>
<reference evidence="2 3" key="1">
    <citation type="journal article" date="2011" name="PLoS Genet.">
        <title>Comparative genomic analysis of human fungal pathogens causing paracoccidioidomycosis.</title>
        <authorList>
            <person name="Desjardins C.A."/>
            <person name="Champion M.D."/>
            <person name="Holder J.W."/>
            <person name="Muszewska A."/>
            <person name="Goldberg J."/>
            <person name="Bailao A.M."/>
            <person name="Brigido M.M."/>
            <person name="Ferreira M.E."/>
            <person name="Garcia A.M."/>
            <person name="Grynberg M."/>
            <person name="Gujja S."/>
            <person name="Heiman D.I."/>
            <person name="Henn M.R."/>
            <person name="Kodira C.D."/>
            <person name="Leon-Narvaez H."/>
            <person name="Longo L.V."/>
            <person name="Ma L.J."/>
            <person name="Malavazi I."/>
            <person name="Matsuo A.L."/>
            <person name="Morais F.V."/>
            <person name="Pereira M."/>
            <person name="Rodriguez-Brito S."/>
            <person name="Sakthikumar S."/>
            <person name="Salem-Izacc S.M."/>
            <person name="Sykes S.M."/>
            <person name="Teixeira M.M."/>
            <person name="Vallejo M.C."/>
            <person name="Walter M.E."/>
            <person name="Yandava C."/>
            <person name="Young S."/>
            <person name="Zeng Q."/>
            <person name="Zucker J."/>
            <person name="Felipe M.S."/>
            <person name="Goldman G.H."/>
            <person name="Haas B.J."/>
            <person name="McEwen J.G."/>
            <person name="Nino-Vega G."/>
            <person name="Puccia R."/>
            <person name="San-Blas G."/>
            <person name="Soares C.M."/>
            <person name="Birren B.W."/>
            <person name="Cuomo C.A."/>
        </authorList>
    </citation>
    <scope>NUCLEOTIDE SEQUENCE [LARGE SCALE GENOMIC DNA]</scope>
    <source>
        <strain evidence="3">ATCC MYA-826 / Pb01</strain>
    </source>
</reference>
<sequence>MPSIAHWEDDMEPESNFQLDESPMTNSMAMELGPQLQTLRLVSVAAVKGTMAAGDELASYETEDLDLDAEIDFDETFDSASVNSDGSEVEAFPDFVDDESFQAVEQSQPEPKGSDPPASSHALQINDTPQLPPKFVDWCPYSIQMFLVYYSCKHHMAP</sequence>
<evidence type="ECO:0000313" key="3">
    <source>
        <dbReference type="Proteomes" id="UP000002059"/>
    </source>
</evidence>
<dbReference type="HOGENOM" id="CLU_1669929_0_0_1"/>
<dbReference type="KEGG" id="pbl:PAAG_06191"/>
<dbReference type="AlphaFoldDB" id="C1H681"/>
<dbReference type="eggNOG" id="ENOG502RR0X">
    <property type="taxonomic scope" value="Eukaryota"/>
</dbReference>
<dbReference type="OrthoDB" id="10528208at2759"/>
<proteinExistence type="predicted"/>
<organism evidence="2 3">
    <name type="scientific">Paracoccidioides lutzii (strain ATCC MYA-826 / Pb01)</name>
    <name type="common">Paracoccidioides brasiliensis</name>
    <dbReference type="NCBI Taxonomy" id="502779"/>
    <lineage>
        <taxon>Eukaryota</taxon>
        <taxon>Fungi</taxon>
        <taxon>Dikarya</taxon>
        <taxon>Ascomycota</taxon>
        <taxon>Pezizomycotina</taxon>
        <taxon>Eurotiomycetes</taxon>
        <taxon>Eurotiomycetidae</taxon>
        <taxon>Onygenales</taxon>
        <taxon>Ajellomycetaceae</taxon>
        <taxon>Paracoccidioides</taxon>
    </lineage>
</organism>
<gene>
    <name evidence="2" type="ORF">PAAG_06191</name>
</gene>
<dbReference type="GeneID" id="9095221"/>
<dbReference type="RefSeq" id="XP_002791926.2">
    <property type="nucleotide sequence ID" value="XM_002791880.2"/>
</dbReference>